<evidence type="ECO:0000313" key="1">
    <source>
        <dbReference type="EMBL" id="GBM10934.1"/>
    </source>
</evidence>
<sequence length="193" mass="22445">MGLASTRCWVLWPNKTKSLSDIRLLTMDDTNTEIHIKHTATTRSQVVLLHPSACRLTQQHRRLVAVTSRFTLQQHYRKRIVRNVITELENNQCMPKINLRESISELSKAWNCDVTDRTIHNSFAKVGFFVSYENAASTEEEDEIPSEELKKMWMQLRGEEEINDDVLIDDFLSLYSEVETLETPTELDILDSF</sequence>
<dbReference type="EMBL" id="BGPR01000292">
    <property type="protein sequence ID" value="GBM10934.1"/>
    <property type="molecule type" value="Genomic_DNA"/>
</dbReference>
<dbReference type="Proteomes" id="UP000499080">
    <property type="component" value="Unassembled WGS sequence"/>
</dbReference>
<dbReference type="AlphaFoldDB" id="A0A4Y2D4M7"/>
<evidence type="ECO:0008006" key="3">
    <source>
        <dbReference type="Google" id="ProtNLM"/>
    </source>
</evidence>
<name>A0A4Y2D4M7_ARAVE</name>
<protein>
    <recommendedName>
        <fullName evidence="3">DDE-1 domain-containing protein</fullName>
    </recommendedName>
</protein>
<accession>A0A4Y2D4M7</accession>
<proteinExistence type="predicted"/>
<reference evidence="1 2" key="1">
    <citation type="journal article" date="2019" name="Sci. Rep.">
        <title>Orb-weaving spider Araneus ventricosus genome elucidates the spidroin gene catalogue.</title>
        <authorList>
            <person name="Kono N."/>
            <person name="Nakamura H."/>
            <person name="Ohtoshi R."/>
            <person name="Moran D.A.P."/>
            <person name="Shinohara A."/>
            <person name="Yoshida Y."/>
            <person name="Fujiwara M."/>
            <person name="Mori M."/>
            <person name="Tomita M."/>
            <person name="Arakawa K."/>
        </authorList>
    </citation>
    <scope>NUCLEOTIDE SEQUENCE [LARGE SCALE GENOMIC DNA]</scope>
</reference>
<organism evidence="1 2">
    <name type="scientific">Araneus ventricosus</name>
    <name type="common">Orbweaver spider</name>
    <name type="synonym">Epeira ventricosa</name>
    <dbReference type="NCBI Taxonomy" id="182803"/>
    <lineage>
        <taxon>Eukaryota</taxon>
        <taxon>Metazoa</taxon>
        <taxon>Ecdysozoa</taxon>
        <taxon>Arthropoda</taxon>
        <taxon>Chelicerata</taxon>
        <taxon>Arachnida</taxon>
        <taxon>Araneae</taxon>
        <taxon>Araneomorphae</taxon>
        <taxon>Entelegynae</taxon>
        <taxon>Araneoidea</taxon>
        <taxon>Araneidae</taxon>
        <taxon>Araneus</taxon>
    </lineage>
</organism>
<keyword evidence="2" id="KW-1185">Reference proteome</keyword>
<comment type="caution">
    <text evidence="1">The sequence shown here is derived from an EMBL/GenBank/DDBJ whole genome shotgun (WGS) entry which is preliminary data.</text>
</comment>
<evidence type="ECO:0000313" key="2">
    <source>
        <dbReference type="Proteomes" id="UP000499080"/>
    </source>
</evidence>
<gene>
    <name evidence="1" type="ORF">AVEN_171421_1</name>
</gene>